<gene>
    <name evidence="1" type="ORF">EEDITHA_LOCUS16470</name>
</gene>
<sequence>MKDLVQIWNKVTGKKYSSVNANDKELRDFSNNRLNKVDIDTSNFDANLSECEGLNNKFNDDLEFNERKDEIINRLFTRRKSGQRGRKPKQHKNVNGDYICIVSII</sequence>
<dbReference type="Proteomes" id="UP001153954">
    <property type="component" value="Unassembled WGS sequence"/>
</dbReference>
<comment type="caution">
    <text evidence="1">The sequence shown here is derived from an EMBL/GenBank/DDBJ whole genome shotgun (WGS) entry which is preliminary data.</text>
</comment>
<reference evidence="1" key="1">
    <citation type="submission" date="2022-03" db="EMBL/GenBank/DDBJ databases">
        <authorList>
            <person name="Tunstrom K."/>
        </authorList>
    </citation>
    <scope>NUCLEOTIDE SEQUENCE</scope>
</reference>
<protein>
    <submittedName>
        <fullName evidence="1">Uncharacterized protein</fullName>
    </submittedName>
</protein>
<accession>A0AAU9UUY5</accession>
<organism evidence="1 2">
    <name type="scientific">Euphydryas editha</name>
    <name type="common">Edith's checkerspot</name>
    <dbReference type="NCBI Taxonomy" id="104508"/>
    <lineage>
        <taxon>Eukaryota</taxon>
        <taxon>Metazoa</taxon>
        <taxon>Ecdysozoa</taxon>
        <taxon>Arthropoda</taxon>
        <taxon>Hexapoda</taxon>
        <taxon>Insecta</taxon>
        <taxon>Pterygota</taxon>
        <taxon>Neoptera</taxon>
        <taxon>Endopterygota</taxon>
        <taxon>Lepidoptera</taxon>
        <taxon>Glossata</taxon>
        <taxon>Ditrysia</taxon>
        <taxon>Papilionoidea</taxon>
        <taxon>Nymphalidae</taxon>
        <taxon>Nymphalinae</taxon>
        <taxon>Euphydryas</taxon>
    </lineage>
</organism>
<evidence type="ECO:0000313" key="2">
    <source>
        <dbReference type="Proteomes" id="UP001153954"/>
    </source>
</evidence>
<dbReference type="AlphaFoldDB" id="A0AAU9UUY5"/>
<dbReference type="EMBL" id="CAKOGL010000024">
    <property type="protein sequence ID" value="CAH2101745.1"/>
    <property type="molecule type" value="Genomic_DNA"/>
</dbReference>
<evidence type="ECO:0000313" key="1">
    <source>
        <dbReference type="EMBL" id="CAH2101745.1"/>
    </source>
</evidence>
<proteinExistence type="predicted"/>
<keyword evidence="2" id="KW-1185">Reference proteome</keyword>
<name>A0AAU9UUY5_EUPED</name>